<sequence length="445" mass="46628">MTFRPGMRGAAVLAAGSLALTACSAGSLGSSDDSGGGPGSNTVTITYLIGNQDQDIKTANQLVKDFTAKNPTITVKTETRPAGSEGDNIVKTRLATGDMPDVFNYNTGSLFQAIAPQKNLVPLSDQPYLKDLDENFTKTVTADGQVYGVPGGGFMGGGVLYSIPVYTKLGLKPPTTWAEFMANNAKIKAAGGVAPVIQTYGETWTSQLFVLGDFHNVAAAEPDFADRYTKNQAKYATSPAALKGFEHTQAVHDAGYENKDFASAKLPDGLRMLAQGKGAHYPNLSGVVANMVSTHPEAAKNVGLFALPGDDASKNGLTVWTPGANYIPKTTTGDKLEAAKKFLAFFASPEGCASLSKAAAPTGPYAVKGCTLPDDVPQAIKDMQPYLDKEGGSSLALEFLSPVKGPSLEQITVEVGSGIRKAKDGAARYDEDVKKQAQQLGLAGW</sequence>
<accession>A0A4R4QDC1</accession>
<dbReference type="EMBL" id="SMKA01000014">
    <property type="protein sequence ID" value="TDC33424.1"/>
    <property type="molecule type" value="Genomic_DNA"/>
</dbReference>
<organism evidence="4 5">
    <name type="scientific">Kribbella albertanoniae</name>
    <dbReference type="NCBI Taxonomy" id="1266829"/>
    <lineage>
        <taxon>Bacteria</taxon>
        <taxon>Bacillati</taxon>
        <taxon>Actinomycetota</taxon>
        <taxon>Actinomycetes</taxon>
        <taxon>Propionibacteriales</taxon>
        <taxon>Kribbellaceae</taxon>
        <taxon>Kribbella</taxon>
    </lineage>
</organism>
<protein>
    <submittedName>
        <fullName evidence="4">Extracellular solute-binding protein</fullName>
    </submittedName>
</protein>
<gene>
    <name evidence="4" type="ORF">E1261_06235</name>
</gene>
<proteinExistence type="inferred from homology"/>
<evidence type="ECO:0000313" key="5">
    <source>
        <dbReference type="Proteomes" id="UP000295075"/>
    </source>
</evidence>
<reference evidence="4 5" key="1">
    <citation type="submission" date="2019-03" db="EMBL/GenBank/DDBJ databases">
        <title>Draft genome sequences of novel Actinobacteria.</title>
        <authorList>
            <person name="Sahin N."/>
            <person name="Ay H."/>
            <person name="Saygin H."/>
        </authorList>
    </citation>
    <scope>NUCLEOTIDE SEQUENCE [LARGE SCALE GENOMIC DNA]</scope>
    <source>
        <strain evidence="4 5">JCM 30547</strain>
    </source>
</reference>
<dbReference type="RefSeq" id="WP_132403239.1">
    <property type="nucleotide sequence ID" value="NZ_SMKA01000014.1"/>
</dbReference>
<dbReference type="InterPro" id="IPR050490">
    <property type="entry name" value="Bact_solute-bd_prot1"/>
</dbReference>
<keyword evidence="2" id="KW-0813">Transport</keyword>
<evidence type="ECO:0000256" key="2">
    <source>
        <dbReference type="ARBA" id="ARBA00022448"/>
    </source>
</evidence>
<dbReference type="OrthoDB" id="2509690at2"/>
<keyword evidence="5" id="KW-1185">Reference proteome</keyword>
<dbReference type="Proteomes" id="UP000295075">
    <property type="component" value="Unassembled WGS sequence"/>
</dbReference>
<dbReference type="Gene3D" id="3.40.190.10">
    <property type="entry name" value="Periplasmic binding protein-like II"/>
    <property type="match status" value="2"/>
</dbReference>
<name>A0A4R4QDC1_9ACTN</name>
<evidence type="ECO:0000313" key="4">
    <source>
        <dbReference type="EMBL" id="TDC33424.1"/>
    </source>
</evidence>
<keyword evidence="3" id="KW-0732">Signal</keyword>
<dbReference type="PANTHER" id="PTHR43649:SF29">
    <property type="entry name" value="OSMOPROTECTIVE COMPOUNDS-BINDING PROTEIN GGTB"/>
    <property type="match status" value="1"/>
</dbReference>
<dbReference type="Pfam" id="PF13416">
    <property type="entry name" value="SBP_bac_8"/>
    <property type="match status" value="1"/>
</dbReference>
<dbReference type="InterPro" id="IPR006059">
    <property type="entry name" value="SBP"/>
</dbReference>
<evidence type="ECO:0000256" key="3">
    <source>
        <dbReference type="SAM" id="SignalP"/>
    </source>
</evidence>
<evidence type="ECO:0000256" key="1">
    <source>
        <dbReference type="ARBA" id="ARBA00008520"/>
    </source>
</evidence>
<dbReference type="PANTHER" id="PTHR43649">
    <property type="entry name" value="ARABINOSE-BINDING PROTEIN-RELATED"/>
    <property type="match status" value="1"/>
</dbReference>
<dbReference type="SUPFAM" id="SSF53850">
    <property type="entry name" value="Periplasmic binding protein-like II"/>
    <property type="match status" value="1"/>
</dbReference>
<comment type="caution">
    <text evidence="4">The sequence shown here is derived from an EMBL/GenBank/DDBJ whole genome shotgun (WGS) entry which is preliminary data.</text>
</comment>
<feature type="chain" id="PRO_5020511224" evidence="3">
    <location>
        <begin position="25"/>
        <end position="445"/>
    </location>
</feature>
<dbReference type="AlphaFoldDB" id="A0A4R4QDC1"/>
<feature type="signal peptide" evidence="3">
    <location>
        <begin position="1"/>
        <end position="24"/>
    </location>
</feature>
<dbReference type="PROSITE" id="PS51257">
    <property type="entry name" value="PROKAR_LIPOPROTEIN"/>
    <property type="match status" value="1"/>
</dbReference>
<comment type="similarity">
    <text evidence="1">Belongs to the bacterial solute-binding protein 1 family.</text>
</comment>